<dbReference type="RefSeq" id="WP_125229471.1">
    <property type="nucleotide sequence ID" value="NZ_RWJI01000001.1"/>
</dbReference>
<accession>A0A426RR99</accession>
<dbReference type="AlphaFoldDB" id="A0A426RR99"/>
<sequence length="408" mass="45268">MKSYSRNQQNSPARPFFLFFDRLNFNIVPTQETLLQSARSCAGIRVAICKFNLPILIYTTDIARISPRGNLVPIEKAFAYLIAPGKRAEKPSSISSKEISLKKSKLSDMLAGIFSDEPSTHDFDILFNPAPNGGQNNECRDLMLSFHSNPSLRTGQLIAERLQKVTDHRSGTGLFFLLKGYHGLSQRIIMSRFPTDQAIRADTTSGSLDVEFLEEVFIKRMSSYKAAMVEHENPVGGFWTGIATDRQAGQSGEHISEYWLRDFLNADFSETPAHGTRRLATALKDALRANPSASVKSEIAHASSLASAVFQNKSLTIQAFCQHFALSAAAQDTIRAALNKPSLFGRTFMFDANQFKTVAPYRTIEMNTGAILTAPNDDFEAIFESNTTGDVVEYKTRGKISDQRLAKK</sequence>
<organism evidence="1 2">
    <name type="scientific">Sphingorhabdus wooponensis</name>
    <dbReference type="NCBI Taxonomy" id="940136"/>
    <lineage>
        <taxon>Bacteria</taxon>
        <taxon>Pseudomonadati</taxon>
        <taxon>Pseudomonadota</taxon>
        <taxon>Alphaproteobacteria</taxon>
        <taxon>Sphingomonadales</taxon>
        <taxon>Sphingomonadaceae</taxon>
        <taxon>Sphingorhabdus</taxon>
    </lineage>
</organism>
<dbReference type="OrthoDB" id="7594210at2"/>
<name>A0A426RR99_9SPHN</name>
<protein>
    <submittedName>
        <fullName evidence="1">Uncharacterized protein</fullName>
    </submittedName>
</protein>
<dbReference type="EMBL" id="RWJI01000001">
    <property type="protein sequence ID" value="RRQ51456.1"/>
    <property type="molecule type" value="Genomic_DNA"/>
</dbReference>
<evidence type="ECO:0000313" key="2">
    <source>
        <dbReference type="Proteomes" id="UP000268553"/>
    </source>
</evidence>
<gene>
    <name evidence="1" type="ORF">D7D48_00690</name>
</gene>
<keyword evidence="2" id="KW-1185">Reference proteome</keyword>
<proteinExistence type="predicted"/>
<dbReference type="Proteomes" id="UP000268553">
    <property type="component" value="Unassembled WGS sequence"/>
</dbReference>
<evidence type="ECO:0000313" key="1">
    <source>
        <dbReference type="EMBL" id="RRQ51456.1"/>
    </source>
</evidence>
<reference evidence="1 2" key="1">
    <citation type="submission" date="2018-12" db="EMBL/GenBank/DDBJ databases">
        <authorList>
            <person name="Kim S.-J."/>
            <person name="Jung G.-Y."/>
        </authorList>
    </citation>
    <scope>NUCLEOTIDE SEQUENCE [LARGE SCALE GENOMIC DNA]</scope>
    <source>
        <strain evidence="1 2">03SU3-P</strain>
    </source>
</reference>
<comment type="caution">
    <text evidence="1">The sequence shown here is derived from an EMBL/GenBank/DDBJ whole genome shotgun (WGS) entry which is preliminary data.</text>
</comment>